<comment type="subunit">
    <text evidence="9">The complex comprises the extracytoplasmic solute receptor protein and the two transmembrane proteins.</text>
</comment>
<evidence type="ECO:0000256" key="6">
    <source>
        <dbReference type="ARBA" id="ARBA00022989"/>
    </source>
</evidence>
<sequence>MDRLFKIVLTGLLLIVAFFQAVQVVTRYVLEIPMMGLEEMLIYPTLWLYVLGSVNASREDSQIRANVLDVFLKTQRARLKLAVTAEVISLGIVAWLTWWGWDFFRYSLRVWKESPTLYVPTFYSDCAVFIGLLLMTLWTVKSLIKHVRVLAAHNPSLDAEVNNG</sequence>
<keyword evidence="6 9" id="KW-1133">Transmembrane helix</keyword>
<dbReference type="EMBL" id="VMNI01000007">
    <property type="protein sequence ID" value="TVO77588.1"/>
    <property type="molecule type" value="Genomic_DNA"/>
</dbReference>
<organism evidence="11 12">
    <name type="scientific">Denitromonas halophila</name>
    <dbReference type="NCBI Taxonomy" id="1629404"/>
    <lineage>
        <taxon>Bacteria</taxon>
        <taxon>Pseudomonadati</taxon>
        <taxon>Pseudomonadota</taxon>
        <taxon>Betaproteobacteria</taxon>
        <taxon>Rhodocyclales</taxon>
        <taxon>Zoogloeaceae</taxon>
        <taxon>Denitromonas</taxon>
    </lineage>
</organism>
<accession>A0A557SJH5</accession>
<evidence type="ECO:0000313" key="12">
    <source>
        <dbReference type="Proteomes" id="UP000318349"/>
    </source>
</evidence>
<comment type="function">
    <text evidence="9">Part of the tripartite ATP-independent periplasmic (TRAP) transport system.</text>
</comment>
<evidence type="ECO:0000256" key="8">
    <source>
        <dbReference type="ARBA" id="ARBA00038436"/>
    </source>
</evidence>
<gene>
    <name evidence="11" type="ORF">FHP89_07560</name>
</gene>
<dbReference type="InterPro" id="IPR055348">
    <property type="entry name" value="DctQ"/>
</dbReference>
<keyword evidence="2 9" id="KW-0813">Transport</keyword>
<dbReference type="AlphaFoldDB" id="A0A557SJH5"/>
<feature type="domain" description="Tripartite ATP-independent periplasmic transporters DctQ component" evidence="10">
    <location>
        <begin position="22"/>
        <end position="148"/>
    </location>
</feature>
<evidence type="ECO:0000313" key="11">
    <source>
        <dbReference type="EMBL" id="TVO77588.1"/>
    </source>
</evidence>
<evidence type="ECO:0000256" key="1">
    <source>
        <dbReference type="ARBA" id="ARBA00004429"/>
    </source>
</evidence>
<keyword evidence="5 9" id="KW-0812">Transmembrane</keyword>
<evidence type="ECO:0000256" key="2">
    <source>
        <dbReference type="ARBA" id="ARBA00022448"/>
    </source>
</evidence>
<evidence type="ECO:0000256" key="3">
    <source>
        <dbReference type="ARBA" id="ARBA00022475"/>
    </source>
</evidence>
<evidence type="ECO:0000256" key="4">
    <source>
        <dbReference type="ARBA" id="ARBA00022519"/>
    </source>
</evidence>
<dbReference type="PANTHER" id="PTHR35011">
    <property type="entry name" value="2,3-DIKETO-L-GULONATE TRAP TRANSPORTER SMALL PERMEASE PROTEIN YIAM"/>
    <property type="match status" value="1"/>
</dbReference>
<dbReference type="GO" id="GO:0022857">
    <property type="term" value="F:transmembrane transporter activity"/>
    <property type="evidence" value="ECO:0007669"/>
    <property type="project" value="UniProtKB-UniRule"/>
</dbReference>
<name>A0A557SJH5_9RHOO</name>
<evidence type="ECO:0000259" key="10">
    <source>
        <dbReference type="Pfam" id="PF04290"/>
    </source>
</evidence>
<protein>
    <recommendedName>
        <fullName evidence="9">TRAP transporter small permease protein</fullName>
    </recommendedName>
</protein>
<keyword evidence="7 9" id="KW-0472">Membrane</keyword>
<dbReference type="GO" id="GO:0005886">
    <property type="term" value="C:plasma membrane"/>
    <property type="evidence" value="ECO:0007669"/>
    <property type="project" value="UniProtKB-SubCell"/>
</dbReference>
<dbReference type="InterPro" id="IPR007387">
    <property type="entry name" value="TRAP_DctQ"/>
</dbReference>
<comment type="caution">
    <text evidence="9">Lacks conserved residue(s) required for the propagation of feature annotation.</text>
</comment>
<dbReference type="Pfam" id="PF04290">
    <property type="entry name" value="DctQ"/>
    <property type="match status" value="1"/>
</dbReference>
<proteinExistence type="inferred from homology"/>
<evidence type="ECO:0000256" key="5">
    <source>
        <dbReference type="ARBA" id="ARBA00022692"/>
    </source>
</evidence>
<reference evidence="11 12" key="1">
    <citation type="submission" date="2019-07" db="EMBL/GenBank/DDBJ databases">
        <title>The pathways for chlorine oxyanion respiration interact through the shared metabolite chlorate.</title>
        <authorList>
            <person name="Barnum T.P."/>
            <person name="Cheng Y."/>
            <person name="Hill K.A."/>
            <person name="Lucas L.N."/>
            <person name="Carlson H.K."/>
            <person name="Coates J.D."/>
        </authorList>
    </citation>
    <scope>NUCLEOTIDE SEQUENCE [LARGE SCALE GENOMIC DNA]</scope>
    <source>
        <strain evidence="11 12">SFB-1</strain>
    </source>
</reference>
<evidence type="ECO:0000256" key="7">
    <source>
        <dbReference type="ARBA" id="ARBA00023136"/>
    </source>
</evidence>
<dbReference type="Proteomes" id="UP000318349">
    <property type="component" value="Unassembled WGS sequence"/>
</dbReference>
<comment type="similarity">
    <text evidence="8 9">Belongs to the TRAP transporter small permease family.</text>
</comment>
<feature type="transmembrane region" description="Helical" evidence="9">
    <location>
        <begin position="40"/>
        <end position="58"/>
    </location>
</feature>
<feature type="transmembrane region" description="Helical" evidence="9">
    <location>
        <begin position="79"/>
        <end position="101"/>
    </location>
</feature>
<keyword evidence="4 9" id="KW-0997">Cell inner membrane</keyword>
<comment type="subcellular location">
    <subcellularLocation>
        <location evidence="1 9">Cell inner membrane</location>
        <topology evidence="1 9">Multi-pass membrane protein</topology>
    </subcellularLocation>
</comment>
<keyword evidence="3" id="KW-1003">Cell membrane</keyword>
<evidence type="ECO:0000256" key="9">
    <source>
        <dbReference type="RuleBase" id="RU369079"/>
    </source>
</evidence>
<comment type="caution">
    <text evidence="11">The sequence shown here is derived from an EMBL/GenBank/DDBJ whole genome shotgun (WGS) entry which is preliminary data.</text>
</comment>
<feature type="transmembrane region" description="Helical" evidence="9">
    <location>
        <begin position="121"/>
        <end position="140"/>
    </location>
</feature>